<dbReference type="AlphaFoldDB" id="A0A1V9YRS1"/>
<organism evidence="2 3">
    <name type="scientific">Achlya hypogyna</name>
    <name type="common">Oomycete</name>
    <name type="synonym">Protoachlya hypogyna</name>
    <dbReference type="NCBI Taxonomy" id="1202772"/>
    <lineage>
        <taxon>Eukaryota</taxon>
        <taxon>Sar</taxon>
        <taxon>Stramenopiles</taxon>
        <taxon>Oomycota</taxon>
        <taxon>Saprolegniomycetes</taxon>
        <taxon>Saprolegniales</taxon>
        <taxon>Achlyaceae</taxon>
        <taxon>Achlya</taxon>
    </lineage>
</organism>
<name>A0A1V9YRS1_ACHHY</name>
<keyword evidence="3" id="KW-1185">Reference proteome</keyword>
<dbReference type="Proteomes" id="UP000243579">
    <property type="component" value="Unassembled WGS sequence"/>
</dbReference>
<feature type="transmembrane region" description="Helical" evidence="1">
    <location>
        <begin position="274"/>
        <end position="295"/>
    </location>
</feature>
<evidence type="ECO:0000256" key="1">
    <source>
        <dbReference type="SAM" id="Phobius"/>
    </source>
</evidence>
<evidence type="ECO:0008006" key="4">
    <source>
        <dbReference type="Google" id="ProtNLM"/>
    </source>
</evidence>
<reference evidence="2 3" key="1">
    <citation type="journal article" date="2014" name="Genome Biol. Evol.">
        <title>The secreted proteins of Achlya hypogyna and Thraustotheca clavata identify the ancestral oomycete secretome and reveal gene acquisitions by horizontal gene transfer.</title>
        <authorList>
            <person name="Misner I."/>
            <person name="Blouin N."/>
            <person name="Leonard G."/>
            <person name="Richards T.A."/>
            <person name="Lane C.E."/>
        </authorList>
    </citation>
    <scope>NUCLEOTIDE SEQUENCE [LARGE SCALE GENOMIC DNA]</scope>
    <source>
        <strain evidence="2 3">ATCC 48635</strain>
    </source>
</reference>
<gene>
    <name evidence="2" type="ORF">ACHHYP_06795</name>
</gene>
<feature type="transmembrane region" description="Helical" evidence="1">
    <location>
        <begin position="49"/>
        <end position="68"/>
    </location>
</feature>
<keyword evidence="1" id="KW-0472">Membrane</keyword>
<dbReference type="EMBL" id="JNBR01001274">
    <property type="protein sequence ID" value="OQR88475.1"/>
    <property type="molecule type" value="Genomic_DNA"/>
</dbReference>
<feature type="transmembrane region" description="Helical" evidence="1">
    <location>
        <begin position="154"/>
        <end position="174"/>
    </location>
</feature>
<accession>A0A1V9YRS1</accession>
<proteinExistence type="predicted"/>
<comment type="caution">
    <text evidence="2">The sequence shown here is derived from an EMBL/GenBank/DDBJ whole genome shotgun (WGS) entry which is preliminary data.</text>
</comment>
<feature type="transmembrane region" description="Helical" evidence="1">
    <location>
        <begin position="194"/>
        <end position="217"/>
    </location>
</feature>
<keyword evidence="1" id="KW-0812">Transmembrane</keyword>
<dbReference type="STRING" id="1202772.A0A1V9YRS1"/>
<feature type="non-terminal residue" evidence="2">
    <location>
        <position position="342"/>
    </location>
</feature>
<keyword evidence="1" id="KW-1133">Transmembrane helix</keyword>
<evidence type="ECO:0000313" key="3">
    <source>
        <dbReference type="Proteomes" id="UP000243579"/>
    </source>
</evidence>
<protein>
    <recommendedName>
        <fullName evidence="4">THH1/TOM1/TOM3 domain-containing protein</fullName>
    </recommendedName>
</protein>
<dbReference type="OrthoDB" id="2021138at2759"/>
<feature type="transmembrane region" description="Helical" evidence="1">
    <location>
        <begin position="6"/>
        <end position="28"/>
    </location>
</feature>
<feature type="transmembrane region" description="Helical" evidence="1">
    <location>
        <begin position="243"/>
        <end position="262"/>
    </location>
</feature>
<evidence type="ECO:0000313" key="2">
    <source>
        <dbReference type="EMBL" id="OQR88475.1"/>
    </source>
</evidence>
<feature type="transmembrane region" description="Helical" evidence="1">
    <location>
        <begin position="106"/>
        <end position="133"/>
    </location>
</feature>
<sequence>MLPIWSLIYVFVLFISCVATSMAVYTMFRTKRKIRSCVFYATYSYFISRTVYSSTRAVVMCAIVDQFFDASSSWLELDSLHDVGGFRLLADNSHETDLSSPPAVVLWFQLIGDAALIAGALWMLVLVIELVLLARKAMDRGSAREARVIKYYGGAIMVVVLTYFTLSFILSSGSSKGSTPDSGTVNFYSSRFKTVLITATSVQSLVILFVALAMWYLRTRGRNFESVDGQLIQSPLYLRLKRILMVYCIMSLPYILMTWVTHVCSSFNVDFPNAFLGIASILYFASGLVFAVVMVGSQQCCYACLLPAEEVRTAQLHLSPSPRAPTQFPVFVNTDIESSSLL</sequence>